<evidence type="ECO:0000313" key="7">
    <source>
        <dbReference type="Proteomes" id="UP001489004"/>
    </source>
</evidence>
<dbReference type="PANTHER" id="PTHR10938">
    <property type="entry name" value="TRANSLATION INITIATION FACTOR IF-3"/>
    <property type="match status" value="1"/>
</dbReference>
<dbReference type="InterPro" id="IPR036787">
    <property type="entry name" value="T_IF-3_N_sf"/>
</dbReference>
<dbReference type="Gene3D" id="3.10.20.80">
    <property type="entry name" value="Translation initiation factor 3 (IF-3), N-terminal domain"/>
    <property type="match status" value="1"/>
</dbReference>
<comment type="similarity">
    <text evidence="1">Belongs to the IF-3 family.</text>
</comment>
<keyword evidence="7" id="KW-1185">Reference proteome</keyword>
<organism evidence="6 7">
    <name type="scientific">[Myrmecia] bisecta</name>
    <dbReference type="NCBI Taxonomy" id="41462"/>
    <lineage>
        <taxon>Eukaryota</taxon>
        <taxon>Viridiplantae</taxon>
        <taxon>Chlorophyta</taxon>
        <taxon>core chlorophytes</taxon>
        <taxon>Trebouxiophyceae</taxon>
        <taxon>Trebouxiales</taxon>
        <taxon>Trebouxiaceae</taxon>
        <taxon>Myrmecia</taxon>
    </lineage>
</organism>
<dbReference type="Pfam" id="PF00707">
    <property type="entry name" value="IF3_C"/>
    <property type="match status" value="1"/>
</dbReference>
<gene>
    <name evidence="6" type="ORF">WJX72_000037</name>
</gene>
<dbReference type="Gene3D" id="3.30.110.10">
    <property type="entry name" value="Translation initiation factor 3 (IF-3), C-terminal domain"/>
    <property type="match status" value="1"/>
</dbReference>
<keyword evidence="3" id="KW-0648">Protein biosynthesis</keyword>
<dbReference type="Proteomes" id="UP001489004">
    <property type="component" value="Unassembled WGS sequence"/>
</dbReference>
<reference evidence="6 7" key="1">
    <citation type="journal article" date="2024" name="Nat. Commun.">
        <title>Phylogenomics reveals the evolutionary origins of lichenization in chlorophyte algae.</title>
        <authorList>
            <person name="Puginier C."/>
            <person name="Libourel C."/>
            <person name="Otte J."/>
            <person name="Skaloud P."/>
            <person name="Haon M."/>
            <person name="Grisel S."/>
            <person name="Petersen M."/>
            <person name="Berrin J.G."/>
            <person name="Delaux P.M."/>
            <person name="Dal Grande F."/>
            <person name="Keller J."/>
        </authorList>
    </citation>
    <scope>NUCLEOTIDE SEQUENCE [LARGE SCALE GENOMIC DNA]</scope>
    <source>
        <strain evidence="6 7">SAG 2043</strain>
    </source>
</reference>
<evidence type="ECO:0000313" key="6">
    <source>
        <dbReference type="EMBL" id="KAK9828446.1"/>
    </source>
</evidence>
<dbReference type="InterPro" id="IPR001288">
    <property type="entry name" value="Translation_initiation_fac_3"/>
</dbReference>
<comment type="caution">
    <text evidence="6">The sequence shown here is derived from an EMBL/GenBank/DDBJ whole genome shotgun (WGS) entry which is preliminary data.</text>
</comment>
<accession>A0AAW1R3X4</accession>
<feature type="domain" description="Translation initiation factor 3 C-terminal" evidence="5">
    <location>
        <begin position="62"/>
        <end position="126"/>
    </location>
</feature>
<dbReference type="PANTHER" id="PTHR10938:SF0">
    <property type="entry name" value="TRANSLATION INITIATION FACTOR IF-3, MITOCHONDRIAL"/>
    <property type="match status" value="1"/>
</dbReference>
<dbReference type="InterPro" id="IPR019815">
    <property type="entry name" value="Translation_initiation_fac_3_C"/>
</dbReference>
<dbReference type="AlphaFoldDB" id="A0AAW1R3X4"/>
<evidence type="ECO:0000256" key="2">
    <source>
        <dbReference type="ARBA" id="ARBA00022540"/>
    </source>
</evidence>
<dbReference type="SUPFAM" id="SSF55200">
    <property type="entry name" value="Translation initiation factor IF3, C-terminal domain"/>
    <property type="match status" value="1"/>
</dbReference>
<dbReference type="GO" id="GO:0003743">
    <property type="term" value="F:translation initiation factor activity"/>
    <property type="evidence" value="ECO:0007669"/>
    <property type="project" value="UniProtKB-KW"/>
</dbReference>
<dbReference type="InterPro" id="IPR036788">
    <property type="entry name" value="T_IF-3_C_sf"/>
</dbReference>
<dbReference type="GO" id="GO:0032790">
    <property type="term" value="P:ribosome disassembly"/>
    <property type="evidence" value="ECO:0007669"/>
    <property type="project" value="TreeGrafter"/>
</dbReference>
<proteinExistence type="inferred from homology"/>
<sequence>MPPVVALAEAAQRNLDLVPVAPTACPPVYRLAVLRDVEASRREKEKAARRRDLERRRKDTQKEVRIGAKTAAHDMAVKLGKVREFLSKGHRVKATVIYSRSESRAEAKAKMDELVDELQDCAAVTLPAVNERVVRNAVSIYLTAVSSDGDAD</sequence>
<evidence type="ECO:0000256" key="3">
    <source>
        <dbReference type="ARBA" id="ARBA00022917"/>
    </source>
</evidence>
<feature type="region of interest" description="Disordered" evidence="4">
    <location>
        <begin position="43"/>
        <end position="63"/>
    </location>
</feature>
<evidence type="ECO:0000259" key="5">
    <source>
        <dbReference type="Pfam" id="PF00707"/>
    </source>
</evidence>
<dbReference type="SUPFAM" id="SSF54364">
    <property type="entry name" value="Translation initiation factor IF3, N-terminal domain"/>
    <property type="match status" value="1"/>
</dbReference>
<name>A0AAW1R3X4_9CHLO</name>
<dbReference type="GO" id="GO:0043022">
    <property type="term" value="F:ribosome binding"/>
    <property type="evidence" value="ECO:0007669"/>
    <property type="project" value="TreeGrafter"/>
</dbReference>
<keyword evidence="2" id="KW-0396">Initiation factor</keyword>
<dbReference type="EMBL" id="JALJOR010000001">
    <property type="protein sequence ID" value="KAK9828446.1"/>
    <property type="molecule type" value="Genomic_DNA"/>
</dbReference>
<evidence type="ECO:0000256" key="4">
    <source>
        <dbReference type="SAM" id="MobiDB-lite"/>
    </source>
</evidence>
<protein>
    <recommendedName>
        <fullName evidence="5">Translation initiation factor 3 C-terminal domain-containing protein</fullName>
    </recommendedName>
</protein>
<evidence type="ECO:0000256" key="1">
    <source>
        <dbReference type="ARBA" id="ARBA00005439"/>
    </source>
</evidence>